<proteinExistence type="predicted"/>
<reference evidence="2 3" key="1">
    <citation type="submission" date="2020-12" db="EMBL/GenBank/DDBJ databases">
        <title>Aureibaculum luteum sp. nov. and Aureibaculum flavum sp. nov., novel members of the family Flavobacteriaceae isolated from Antarctic intertidal sediments.</title>
        <authorList>
            <person name="He X."/>
            <person name="Zhang X."/>
        </authorList>
    </citation>
    <scope>NUCLEOTIDE SEQUENCE [LARGE SCALE GENOMIC DNA]</scope>
    <source>
        <strain evidence="2 3">A20</strain>
    </source>
</reference>
<evidence type="ECO:0000313" key="2">
    <source>
        <dbReference type="EMBL" id="MBJ2174045.1"/>
    </source>
</evidence>
<name>A0ABS0WPY7_9FLAO</name>
<comment type="caution">
    <text evidence="2">The sequence shown here is derived from an EMBL/GenBank/DDBJ whole genome shotgun (WGS) entry which is preliminary data.</text>
</comment>
<keyword evidence="1" id="KW-0812">Transmembrane</keyword>
<dbReference type="RefSeq" id="WP_198840804.1">
    <property type="nucleotide sequence ID" value="NZ_JAEHFJ010000003.1"/>
</dbReference>
<evidence type="ECO:0000313" key="3">
    <source>
        <dbReference type="Proteomes" id="UP000623301"/>
    </source>
</evidence>
<dbReference type="Proteomes" id="UP000623301">
    <property type="component" value="Unassembled WGS sequence"/>
</dbReference>
<protein>
    <submittedName>
        <fullName evidence="2">Uncharacterized protein</fullName>
    </submittedName>
</protein>
<keyword evidence="3" id="KW-1185">Reference proteome</keyword>
<keyword evidence="1" id="KW-1133">Transmembrane helix</keyword>
<gene>
    <name evidence="2" type="ORF">JBL43_07345</name>
</gene>
<keyword evidence="1" id="KW-0472">Membrane</keyword>
<evidence type="ECO:0000256" key="1">
    <source>
        <dbReference type="SAM" id="Phobius"/>
    </source>
</evidence>
<feature type="transmembrane region" description="Helical" evidence="1">
    <location>
        <begin position="6"/>
        <end position="27"/>
    </location>
</feature>
<sequence length="97" mass="11172">MLKKSLSIILLVVFVNFILTPTIISLLDSSNDISSVFSLNEEEKKENELEKDIKIKIFQNENNEDFISEFALLSNQRYGELSSNYFPKLLLPPPEFS</sequence>
<organism evidence="2 3">
    <name type="scientific">Aureibaculum flavum</name>
    <dbReference type="NCBI Taxonomy" id="2795986"/>
    <lineage>
        <taxon>Bacteria</taxon>
        <taxon>Pseudomonadati</taxon>
        <taxon>Bacteroidota</taxon>
        <taxon>Flavobacteriia</taxon>
        <taxon>Flavobacteriales</taxon>
        <taxon>Flavobacteriaceae</taxon>
        <taxon>Aureibaculum</taxon>
    </lineage>
</organism>
<dbReference type="EMBL" id="JAEHFJ010000003">
    <property type="protein sequence ID" value="MBJ2174045.1"/>
    <property type="molecule type" value="Genomic_DNA"/>
</dbReference>
<accession>A0ABS0WPY7</accession>